<evidence type="ECO:0000313" key="2">
    <source>
        <dbReference type="EMBL" id="WGX74646.1"/>
    </source>
</evidence>
<dbReference type="Pfam" id="PF00496">
    <property type="entry name" value="SBP_bac_5"/>
    <property type="match status" value="1"/>
</dbReference>
<evidence type="ECO:0000259" key="1">
    <source>
        <dbReference type="Pfam" id="PF00496"/>
    </source>
</evidence>
<dbReference type="Gene3D" id="3.40.190.10">
    <property type="entry name" value="Periplasmic binding protein-like II"/>
    <property type="match status" value="1"/>
</dbReference>
<accession>A0ABY8R1B2</accession>
<proteinExistence type="predicted"/>
<dbReference type="InterPro" id="IPR000914">
    <property type="entry name" value="SBP_5_dom"/>
</dbReference>
<name>A0ABY8R1B2_PARBF</name>
<dbReference type="SUPFAM" id="SSF53850">
    <property type="entry name" value="Periplasmic binding protein-like II"/>
    <property type="match status" value="1"/>
</dbReference>
<protein>
    <submittedName>
        <fullName evidence="2">ABC transporter substrate-binding protein</fullName>
    </submittedName>
</protein>
<reference evidence="2 3" key="1">
    <citation type="submission" date="2023-04" db="EMBL/GenBank/DDBJ databases">
        <title>Bacteria Genome Submission.</title>
        <authorList>
            <person name="Isaac P."/>
        </authorList>
    </citation>
    <scope>NUCLEOTIDE SEQUENCE [LARGE SCALE GENOMIC DNA]</scope>
    <source>
        <strain evidence="2 3">SampleS7P1</strain>
    </source>
</reference>
<sequence length="85" mass="9812">MENRRSLFNDKNPTYWDNSAVKLDEINTKIVKDVNSALNLYETDAIDRVGVTSENVDKYKDSKEFKTMKDSSTYFLQINAGNPQK</sequence>
<organism evidence="2 3">
    <name type="scientific">Paraclostridium bifermentans</name>
    <name type="common">Clostridium bifermentans</name>
    <dbReference type="NCBI Taxonomy" id="1490"/>
    <lineage>
        <taxon>Bacteria</taxon>
        <taxon>Bacillati</taxon>
        <taxon>Bacillota</taxon>
        <taxon>Clostridia</taxon>
        <taxon>Peptostreptococcales</taxon>
        <taxon>Peptostreptococcaceae</taxon>
        <taxon>Paraclostridium</taxon>
    </lineage>
</organism>
<dbReference type="EMBL" id="CP124685">
    <property type="protein sequence ID" value="WGX74646.1"/>
    <property type="molecule type" value="Genomic_DNA"/>
</dbReference>
<gene>
    <name evidence="2" type="ORF">QJS64_10720</name>
</gene>
<evidence type="ECO:0000313" key="3">
    <source>
        <dbReference type="Proteomes" id="UP001239169"/>
    </source>
</evidence>
<keyword evidence="3" id="KW-1185">Reference proteome</keyword>
<feature type="domain" description="Solute-binding protein family 5" evidence="1">
    <location>
        <begin position="10"/>
        <end position="83"/>
    </location>
</feature>
<dbReference type="Proteomes" id="UP001239169">
    <property type="component" value="Chromosome"/>
</dbReference>